<feature type="transmembrane region" description="Helical" evidence="7">
    <location>
        <begin position="9"/>
        <end position="29"/>
    </location>
</feature>
<sequence>MIQVAARPLIGCLVFVVIAVFGIFVILISSDSFVQGSLYKDATSNVAFPFYDTALHTAALDHPSPGREKQWPTAVWVLWGLPFLCALLSFAWRGLPKRRDVLRSRNHDDCGAPSEVQPLFHLGGRLLYYQLPPRRLWSWVCDGLALHDALIVLAWIALNVLYVQQRYALLYPSFAGSLQADEDATQTKWPAQSYAQVQWALVGAGCGWACCLNIMLLMYPVPRSSFLHWLTGTSFPTLIKYHRWLGHGTMLIVSLHGLGYYVVWMDQGNWTGGLSWNASNTNLLAGTISWLCGCILWSSSISWVRRNFYEVFHRMHMVFGILFLLFALMHDIKLWTYTVPGLLLYLLDVQLRLAQRAQPIQLCSVTASSNEHLATLRLHADPRWKMQPVQEIFIRAAAVSRLQWHPFTVIAGDQPSTYVAYIKACGGWTRSLISRLVKEGHVEVRVDGPYGEETARPKWANHEVLIIFAGGIGVTPVLGMLLDMERQRQLPEGRKLCPRMVYLTYAMHYKQEAALLEKPLIGKAIKEGWLDVTLHYTGGRQKQKPSEDEEELVLAKRFSGDSVDELTHARGFSKSQCPVKAATASPDGSLLRRAAIPPYHYGLMHWAASHVLCLAGAIGGACGVLKYEAVQHAKLTGQDRAPDWAISLLLFVATCIGSILVPLFVLNIPAHIIRWYCRRFWPDEGECKSLEGQPQQLSPTNQSSTASEPSSDSIEQDLEDPFPLLPMRQGRPNVTAVLKSHLEQYPETRDVGVFIAGPEGMARDVMQACTAHNDAVGLCGRPWVHAVKHTYNL</sequence>
<comment type="subcellular location">
    <subcellularLocation>
        <location evidence="1">Membrane</location>
        <topology evidence="1">Multi-pass membrane protein</topology>
    </subcellularLocation>
</comment>
<proteinExistence type="predicted"/>
<keyword evidence="4" id="KW-0560">Oxidoreductase</keyword>
<protein>
    <submittedName>
        <fullName evidence="9">G47 protein</fullName>
    </submittedName>
</protein>
<feature type="transmembrane region" description="Helical" evidence="7">
    <location>
        <begin position="464"/>
        <end position="482"/>
    </location>
</feature>
<keyword evidence="10" id="KW-1185">Reference proteome</keyword>
<evidence type="ECO:0000256" key="5">
    <source>
        <dbReference type="ARBA" id="ARBA00023136"/>
    </source>
</evidence>
<dbReference type="InterPro" id="IPR017927">
    <property type="entry name" value="FAD-bd_FR_type"/>
</dbReference>
<feature type="transmembrane region" description="Helical" evidence="7">
    <location>
        <begin position="603"/>
        <end position="625"/>
    </location>
</feature>
<name>A0ABP1FES9_9CHLO</name>
<evidence type="ECO:0000256" key="4">
    <source>
        <dbReference type="ARBA" id="ARBA00023002"/>
    </source>
</evidence>
<feature type="transmembrane region" description="Helical" evidence="7">
    <location>
        <begin position="244"/>
        <end position="263"/>
    </location>
</feature>
<dbReference type="InterPro" id="IPR013130">
    <property type="entry name" value="Fe3_Rdtase_TM_dom"/>
</dbReference>
<evidence type="ECO:0000313" key="9">
    <source>
        <dbReference type="EMBL" id="CAL5218378.1"/>
    </source>
</evidence>
<evidence type="ECO:0000256" key="3">
    <source>
        <dbReference type="ARBA" id="ARBA00022989"/>
    </source>
</evidence>
<feature type="domain" description="FAD-binding FR-type" evidence="8">
    <location>
        <begin position="355"/>
        <end position="456"/>
    </location>
</feature>
<dbReference type="InterPro" id="IPR050369">
    <property type="entry name" value="RBOH/FRE"/>
</dbReference>
<dbReference type="Gene3D" id="3.40.50.80">
    <property type="entry name" value="Nucleotide-binding domain of ferredoxin-NADP reductase (FNR) module"/>
    <property type="match status" value="2"/>
</dbReference>
<feature type="compositionally biased region" description="Polar residues" evidence="6">
    <location>
        <begin position="692"/>
        <end position="713"/>
    </location>
</feature>
<keyword evidence="2 7" id="KW-0812">Transmembrane</keyword>
<evidence type="ECO:0000256" key="7">
    <source>
        <dbReference type="SAM" id="Phobius"/>
    </source>
</evidence>
<accession>A0ABP1FES9</accession>
<dbReference type="SFLD" id="SFLDG01168">
    <property type="entry name" value="Ferric_reductase_subgroup_(FRE"/>
    <property type="match status" value="1"/>
</dbReference>
<evidence type="ECO:0000256" key="2">
    <source>
        <dbReference type="ARBA" id="ARBA00022692"/>
    </source>
</evidence>
<evidence type="ECO:0000256" key="6">
    <source>
        <dbReference type="SAM" id="MobiDB-lite"/>
    </source>
</evidence>
<dbReference type="SUPFAM" id="SSF52343">
    <property type="entry name" value="Ferredoxin reductase-like, C-terminal NADP-linked domain"/>
    <property type="match status" value="1"/>
</dbReference>
<evidence type="ECO:0000313" key="10">
    <source>
        <dbReference type="Proteomes" id="UP001497392"/>
    </source>
</evidence>
<dbReference type="Pfam" id="PF08022">
    <property type="entry name" value="FAD_binding_8"/>
    <property type="match status" value="1"/>
</dbReference>
<dbReference type="PROSITE" id="PS51384">
    <property type="entry name" value="FAD_FR"/>
    <property type="match status" value="1"/>
</dbReference>
<feature type="region of interest" description="Disordered" evidence="6">
    <location>
        <begin position="690"/>
        <end position="718"/>
    </location>
</feature>
<dbReference type="Proteomes" id="UP001497392">
    <property type="component" value="Unassembled WGS sequence"/>
</dbReference>
<reference evidence="9 10" key="1">
    <citation type="submission" date="2024-06" db="EMBL/GenBank/DDBJ databases">
        <authorList>
            <person name="Kraege A."/>
            <person name="Thomma B."/>
        </authorList>
    </citation>
    <scope>NUCLEOTIDE SEQUENCE [LARGE SCALE GENOMIC DNA]</scope>
</reference>
<dbReference type="SFLD" id="SFLDS00052">
    <property type="entry name" value="Ferric_Reductase_Domain"/>
    <property type="match status" value="1"/>
</dbReference>
<dbReference type="EMBL" id="CAXHTA020000001">
    <property type="protein sequence ID" value="CAL5218378.1"/>
    <property type="molecule type" value="Genomic_DNA"/>
</dbReference>
<evidence type="ECO:0000259" key="8">
    <source>
        <dbReference type="PROSITE" id="PS51384"/>
    </source>
</evidence>
<feature type="transmembrane region" description="Helical" evidence="7">
    <location>
        <begin position="197"/>
        <end position="219"/>
    </location>
</feature>
<feature type="transmembrane region" description="Helical" evidence="7">
    <location>
        <begin position="144"/>
        <end position="163"/>
    </location>
</feature>
<feature type="transmembrane region" description="Helical" evidence="7">
    <location>
        <begin position="74"/>
        <end position="95"/>
    </location>
</feature>
<keyword evidence="5 7" id="KW-0472">Membrane</keyword>
<dbReference type="InterPro" id="IPR013112">
    <property type="entry name" value="FAD-bd_8"/>
</dbReference>
<dbReference type="Pfam" id="PF01794">
    <property type="entry name" value="Ferric_reduct"/>
    <property type="match status" value="1"/>
</dbReference>
<feature type="transmembrane region" description="Helical" evidence="7">
    <location>
        <begin position="283"/>
        <end position="304"/>
    </location>
</feature>
<keyword evidence="3 7" id="KW-1133">Transmembrane helix</keyword>
<feature type="transmembrane region" description="Helical" evidence="7">
    <location>
        <begin position="646"/>
        <end position="668"/>
    </location>
</feature>
<dbReference type="CDD" id="cd06186">
    <property type="entry name" value="NOX_Duox_like_FAD_NADP"/>
    <property type="match status" value="1"/>
</dbReference>
<dbReference type="PANTHER" id="PTHR11972:SF69">
    <property type="entry name" value="FERRIC REDUCTION OXIDASE 6-RELATED"/>
    <property type="match status" value="1"/>
</dbReference>
<organism evidence="9 10">
    <name type="scientific">Coccomyxa viridis</name>
    <dbReference type="NCBI Taxonomy" id="1274662"/>
    <lineage>
        <taxon>Eukaryota</taxon>
        <taxon>Viridiplantae</taxon>
        <taxon>Chlorophyta</taxon>
        <taxon>core chlorophytes</taxon>
        <taxon>Trebouxiophyceae</taxon>
        <taxon>Trebouxiophyceae incertae sedis</taxon>
        <taxon>Coccomyxaceae</taxon>
        <taxon>Coccomyxa</taxon>
    </lineage>
</organism>
<dbReference type="InterPro" id="IPR039261">
    <property type="entry name" value="FNR_nucleotide-bd"/>
</dbReference>
<evidence type="ECO:0000256" key="1">
    <source>
        <dbReference type="ARBA" id="ARBA00004141"/>
    </source>
</evidence>
<feature type="transmembrane region" description="Helical" evidence="7">
    <location>
        <begin position="311"/>
        <end position="328"/>
    </location>
</feature>
<gene>
    <name evidence="9" type="primary">g47</name>
    <name evidence="9" type="ORF">VP750_LOCUS37</name>
</gene>
<comment type="caution">
    <text evidence="9">The sequence shown here is derived from an EMBL/GenBank/DDBJ whole genome shotgun (WGS) entry which is preliminary data.</text>
</comment>
<dbReference type="PANTHER" id="PTHR11972">
    <property type="entry name" value="NADPH OXIDASE"/>
    <property type="match status" value="1"/>
</dbReference>